<reference evidence="2" key="1">
    <citation type="journal article" date="2023" name="Front. Plant Sci.">
        <title>Chromosomal-level genome assembly of Melastoma candidum provides insights into trichome evolution.</title>
        <authorList>
            <person name="Zhong Y."/>
            <person name="Wu W."/>
            <person name="Sun C."/>
            <person name="Zou P."/>
            <person name="Liu Y."/>
            <person name="Dai S."/>
            <person name="Zhou R."/>
        </authorList>
    </citation>
    <scope>NUCLEOTIDE SEQUENCE [LARGE SCALE GENOMIC DNA]</scope>
</reference>
<proteinExistence type="predicted"/>
<keyword evidence="2" id="KW-1185">Reference proteome</keyword>
<name>A0ACB9MM69_9MYRT</name>
<accession>A0ACB9MM69</accession>
<comment type="caution">
    <text evidence="1">The sequence shown here is derived from an EMBL/GenBank/DDBJ whole genome shotgun (WGS) entry which is preliminary data.</text>
</comment>
<dbReference type="EMBL" id="CM042888">
    <property type="protein sequence ID" value="KAI4324647.1"/>
    <property type="molecule type" value="Genomic_DNA"/>
</dbReference>
<protein>
    <submittedName>
        <fullName evidence="1">Uncharacterized protein</fullName>
    </submittedName>
</protein>
<sequence length="566" mass="64811">MKWWSREEALLNLFYNISSLSSTLLLFYFLLSTLISHYIPFFHRDRAEYGFSEEEEEEEEVVEGGESNACCRSEDARETDLVADVVLGGEAIVFYNGGGGREGDYGTELEEEEDHGDQIVGEEMDDDDDDVSDGCSNRQYSAPDSFGNAGKKNGSCSDTEEEVSGDPRSEIFVEGYQDDRGNGENVENGRKCGDQPSTVEENRKFGMLERDGNDAVEEIYGESCTAGSTSKSSSEWRSSITCGTDEPFSSSSRRSCPKWESYTVFQKYDEEMMFLDRISAQKLHETESLRLIKVCPRSISERIILKISTINKQPSDALHNPYGELEAAYVAQICLTWEALNWNYKNFQSKRATEKDFDHGCPAHVAQQFQQFQVLLQRYVENEPYEQGRRPEVYARMRLLAPKLLQVPEYRDSEDENKDEGFGSRISSAAFATIIEDGIHTFMSFLKIDKERPCHKLAAFFKRKRRRNGVDPGMIALVRKVNHKKKGKVKEMRRGKGCLRKRRLGAEETKEVLMALIDLKVVSRVLRMRDITEEQLHWCEEKMNRVRILQGKLQRDPTPLFFPPAH</sequence>
<organism evidence="1 2">
    <name type="scientific">Melastoma candidum</name>
    <dbReference type="NCBI Taxonomy" id="119954"/>
    <lineage>
        <taxon>Eukaryota</taxon>
        <taxon>Viridiplantae</taxon>
        <taxon>Streptophyta</taxon>
        <taxon>Embryophyta</taxon>
        <taxon>Tracheophyta</taxon>
        <taxon>Spermatophyta</taxon>
        <taxon>Magnoliopsida</taxon>
        <taxon>eudicotyledons</taxon>
        <taxon>Gunneridae</taxon>
        <taxon>Pentapetalae</taxon>
        <taxon>rosids</taxon>
        <taxon>malvids</taxon>
        <taxon>Myrtales</taxon>
        <taxon>Melastomataceae</taxon>
        <taxon>Melastomatoideae</taxon>
        <taxon>Melastomateae</taxon>
        <taxon>Melastoma</taxon>
    </lineage>
</organism>
<gene>
    <name evidence="1" type="ORF">MLD38_030116</name>
</gene>
<dbReference type="Proteomes" id="UP001057402">
    <property type="component" value="Chromosome 9"/>
</dbReference>
<evidence type="ECO:0000313" key="2">
    <source>
        <dbReference type="Proteomes" id="UP001057402"/>
    </source>
</evidence>
<evidence type="ECO:0000313" key="1">
    <source>
        <dbReference type="EMBL" id="KAI4324647.1"/>
    </source>
</evidence>